<evidence type="ECO:0000259" key="9">
    <source>
        <dbReference type="Pfam" id="PF00275"/>
    </source>
</evidence>
<dbReference type="NCBIfam" id="TIGR01356">
    <property type="entry name" value="aroA"/>
    <property type="match status" value="1"/>
</dbReference>
<dbReference type="GO" id="GO:0003866">
    <property type="term" value="F:3-phosphoshikimate 1-carboxyvinyltransferase activity"/>
    <property type="evidence" value="ECO:0007669"/>
    <property type="project" value="UniProtKB-UniRule"/>
</dbReference>
<comment type="pathway">
    <text evidence="1 8">Metabolic intermediate biosynthesis; chorismate biosynthesis; chorismate from D-erythrose 4-phosphate and phosphoenolpyruvate: step 6/7.</text>
</comment>
<feature type="binding site" evidence="8">
    <location>
        <position position="386"/>
    </location>
    <ligand>
        <name>phosphoenolpyruvate</name>
        <dbReference type="ChEBI" id="CHEBI:58702"/>
    </ligand>
</feature>
<dbReference type="SUPFAM" id="SSF55205">
    <property type="entry name" value="EPT/RTPC-like"/>
    <property type="match status" value="1"/>
</dbReference>
<evidence type="ECO:0000256" key="6">
    <source>
        <dbReference type="ARBA" id="ARBA00023141"/>
    </source>
</evidence>
<comment type="subunit">
    <text evidence="8">Monomer.</text>
</comment>
<comment type="caution">
    <text evidence="12">The sequence shown here is derived from an EMBL/GenBank/DDBJ whole genome shotgun (WGS) entry which is preliminary data.</text>
</comment>
<feature type="binding site" evidence="8">
    <location>
        <position position="313"/>
    </location>
    <ligand>
        <name>3-phosphoshikimate</name>
        <dbReference type="ChEBI" id="CHEBI:145989"/>
    </ligand>
</feature>
<evidence type="ECO:0000256" key="2">
    <source>
        <dbReference type="ARBA" id="ARBA00009948"/>
    </source>
</evidence>
<dbReference type="Gene3D" id="3.65.10.10">
    <property type="entry name" value="Enolpyruvate transferase domain"/>
    <property type="match status" value="2"/>
</dbReference>
<dbReference type="HAMAP" id="MF_00210">
    <property type="entry name" value="EPSP_synth"/>
    <property type="match status" value="1"/>
</dbReference>
<evidence type="ECO:0000256" key="4">
    <source>
        <dbReference type="ARBA" id="ARBA00022605"/>
    </source>
</evidence>
<keyword evidence="3 8" id="KW-0963">Cytoplasm</keyword>
<dbReference type="EMBL" id="PYJX01000034">
    <property type="protein sequence ID" value="TGC72777.1"/>
    <property type="molecule type" value="Genomic_DNA"/>
</dbReference>
<accession>A0A5R1YP69</accession>
<dbReference type="GO" id="GO:0005737">
    <property type="term" value="C:cytoplasm"/>
    <property type="evidence" value="ECO:0007669"/>
    <property type="project" value="UniProtKB-SubCell"/>
</dbReference>
<dbReference type="RefSeq" id="WP_080204079.1">
    <property type="nucleotide sequence ID" value="NZ_CAKLNT010000010.1"/>
</dbReference>
<dbReference type="GO" id="GO:0009073">
    <property type="term" value="P:aromatic amino acid family biosynthetic process"/>
    <property type="evidence" value="ECO:0007669"/>
    <property type="project" value="UniProtKB-KW"/>
</dbReference>
<feature type="binding site" evidence="8">
    <location>
        <position position="340"/>
    </location>
    <ligand>
        <name>3-phosphoshikimate</name>
        <dbReference type="ChEBI" id="CHEBI:145989"/>
    </ligand>
</feature>
<feature type="binding site" evidence="8">
    <location>
        <position position="124"/>
    </location>
    <ligand>
        <name>phosphoenolpyruvate</name>
        <dbReference type="ChEBI" id="CHEBI:58702"/>
    </ligand>
</feature>
<dbReference type="PROSITE" id="PS00104">
    <property type="entry name" value="EPSP_SYNTHASE_1"/>
    <property type="match status" value="1"/>
</dbReference>
<comment type="catalytic activity">
    <reaction evidence="7">
        <text>3-phosphoshikimate + phosphoenolpyruvate = 5-O-(1-carboxyvinyl)-3-phosphoshikimate + phosphate</text>
        <dbReference type="Rhea" id="RHEA:21256"/>
        <dbReference type="ChEBI" id="CHEBI:43474"/>
        <dbReference type="ChEBI" id="CHEBI:57701"/>
        <dbReference type="ChEBI" id="CHEBI:58702"/>
        <dbReference type="ChEBI" id="CHEBI:145989"/>
        <dbReference type="EC" id="2.5.1.19"/>
    </reaction>
    <physiologicalReaction direction="left-to-right" evidence="7">
        <dbReference type="Rhea" id="RHEA:21257"/>
    </physiologicalReaction>
</comment>
<dbReference type="Proteomes" id="UP000297769">
    <property type="component" value="Unassembled WGS sequence"/>
</dbReference>
<evidence type="ECO:0000313" key="11">
    <source>
        <dbReference type="EMBL" id="TGC47299.1"/>
    </source>
</evidence>
<dbReference type="UniPathway" id="UPA00053">
    <property type="reaction ID" value="UER00089"/>
</dbReference>
<evidence type="ECO:0000256" key="7">
    <source>
        <dbReference type="ARBA" id="ARBA00044633"/>
    </source>
</evidence>
<evidence type="ECO:0000256" key="3">
    <source>
        <dbReference type="ARBA" id="ARBA00022490"/>
    </source>
</evidence>
<comment type="function">
    <text evidence="8">Catalyzes the transfer of the enolpyruvyl moiety of phosphoenolpyruvate (PEP) to the 5-hydroxyl of shikimate-3-phosphate (S3P) to produce enolpyruvyl shikimate-3-phosphate and inorganic phosphate.</text>
</comment>
<sequence length="427" mass="46203">MESLTLQPIARVDGAINLPGSKSVSNRALLLAALACGKTVLTNLLDSDDVRHMLNALSALGINYTLSADRTRCDITGNGGPLRASGALELFLGNAGTAMRPLAAALCLGQNEIVLTGEPRMKERPIGHLVDSLRQGGANIDYQEQENYPPLRLRGGFIGGDIEVDGSVSSQFLTALLMTAPLAPKDTIIRVKGELVSKPYIDITLNLMKTFGVEIANHHYQQFVVKGGQQYHSPGRYLVEGDASSASYFLAAGAIKGGTVKVTGIGRKSMQGDIRFADVLEKMGATITWGDDFIACTRGELHAIDMDMNHIPDAAMTIATTALFAKGTTTLRNIYNWRVKETDRLFAMATELRKVGAEVEEGHDYIRITPPAKLQHADIGTYNDHRMAMCFSLVALSDTPVTILDPKCTAKTFPDYFEQLARMSTPA</sequence>
<organism evidence="12 13">
    <name type="scientific">Salmonella infantis</name>
    <dbReference type="NCBI Taxonomy" id="595"/>
    <lineage>
        <taxon>Bacteria</taxon>
        <taxon>Pseudomonadati</taxon>
        <taxon>Pseudomonadota</taxon>
        <taxon>Gammaproteobacteria</taxon>
        <taxon>Enterobacterales</taxon>
        <taxon>Enterobacteriaceae</taxon>
        <taxon>Salmonella</taxon>
    </lineage>
</organism>
<name>A0A5R1YP69_SALIN</name>
<evidence type="ECO:0000313" key="10">
    <source>
        <dbReference type="EMBL" id="EBN0114390.1"/>
    </source>
</evidence>
<keyword evidence="5 8" id="KW-0808">Transferase</keyword>
<comment type="subcellular location">
    <subcellularLocation>
        <location evidence="8">Cytoplasm</location>
    </subcellularLocation>
</comment>
<evidence type="ECO:0000313" key="14">
    <source>
        <dbReference type="Proteomes" id="UP000297873"/>
    </source>
</evidence>
<feature type="domain" description="Enolpyruvate transferase" evidence="9">
    <location>
        <begin position="7"/>
        <end position="420"/>
    </location>
</feature>
<feature type="binding site" evidence="8">
    <location>
        <position position="336"/>
    </location>
    <ligand>
        <name>3-phosphoshikimate</name>
        <dbReference type="ChEBI" id="CHEBI:145989"/>
    </ligand>
</feature>
<comment type="similarity">
    <text evidence="2 8">Belongs to the EPSP synthase family.</text>
</comment>
<feature type="binding site" evidence="8">
    <location>
        <position position="197"/>
    </location>
    <ligand>
        <name>3-phosphoshikimate</name>
        <dbReference type="ChEBI" id="CHEBI:145989"/>
    </ligand>
</feature>
<feature type="binding site" evidence="8">
    <location>
        <position position="96"/>
    </location>
    <ligand>
        <name>phosphoenolpyruvate</name>
        <dbReference type="ChEBI" id="CHEBI:58702"/>
    </ligand>
</feature>
<feature type="binding site" evidence="8">
    <location>
        <position position="171"/>
    </location>
    <ligand>
        <name>3-phosphoshikimate</name>
        <dbReference type="ChEBI" id="CHEBI:145989"/>
    </ligand>
</feature>
<evidence type="ECO:0000256" key="1">
    <source>
        <dbReference type="ARBA" id="ARBA00004811"/>
    </source>
</evidence>
<dbReference type="EMBL" id="PYJW01000088">
    <property type="protein sequence ID" value="TGC47299.1"/>
    <property type="molecule type" value="Genomic_DNA"/>
</dbReference>
<dbReference type="EC" id="2.5.1.19" evidence="8"/>
<dbReference type="InterPro" id="IPR006264">
    <property type="entry name" value="EPSP_synthase"/>
</dbReference>
<dbReference type="InterPro" id="IPR001986">
    <property type="entry name" value="Enolpyruvate_Tfrase_dom"/>
</dbReference>
<reference evidence="13 14" key="1">
    <citation type="submission" date="2018-03" db="EMBL/GenBank/DDBJ databases">
        <title>Non-Typhoidal Salmonella genome sequencing and assembly.</title>
        <authorList>
            <person name="Matchawe C."/>
        </authorList>
    </citation>
    <scope>NUCLEOTIDE SEQUENCE [LARGE SCALE GENOMIC DNA]</scope>
    <source>
        <strain evidence="12 13">88sa</strain>
        <strain evidence="11 14">88sab</strain>
    </source>
</reference>
<dbReference type="InterPro" id="IPR013792">
    <property type="entry name" value="RNA3'P_cycl/enolpyr_Trfase_a/b"/>
</dbReference>
<dbReference type="Pfam" id="PF00275">
    <property type="entry name" value="EPSP_synthase"/>
    <property type="match status" value="1"/>
</dbReference>
<dbReference type="InterPro" id="IPR036968">
    <property type="entry name" value="Enolpyruvate_Tfrase_sf"/>
</dbReference>
<evidence type="ECO:0000313" key="13">
    <source>
        <dbReference type="Proteomes" id="UP000297769"/>
    </source>
</evidence>
<feature type="binding site" evidence="8">
    <location>
        <position position="411"/>
    </location>
    <ligand>
        <name>phosphoenolpyruvate</name>
        <dbReference type="ChEBI" id="CHEBI:58702"/>
    </ligand>
</feature>
<dbReference type="PIRSF" id="PIRSF000505">
    <property type="entry name" value="EPSPS"/>
    <property type="match status" value="1"/>
</dbReference>
<dbReference type="FunFam" id="3.65.10.10:FF:000003">
    <property type="entry name" value="3-phosphoshikimate 1-carboxyvinyltransferase"/>
    <property type="match status" value="1"/>
</dbReference>
<dbReference type="GO" id="GO:0008652">
    <property type="term" value="P:amino acid biosynthetic process"/>
    <property type="evidence" value="ECO:0007669"/>
    <property type="project" value="UniProtKB-KW"/>
</dbReference>
<reference evidence="10" key="2">
    <citation type="submission" date="2019-06" db="EMBL/GenBank/DDBJ databases">
        <authorList>
            <person name="Ashton P.M."/>
            <person name="Dallman T."/>
            <person name="Nair S."/>
            <person name="De Pinna E."/>
            <person name="Peters T."/>
            <person name="Grant K."/>
        </authorList>
    </citation>
    <scope>NUCLEOTIDE SEQUENCE</scope>
    <source>
        <strain evidence="10">51295</strain>
    </source>
</reference>
<keyword evidence="6 8" id="KW-0057">Aromatic amino acid biosynthesis</keyword>
<evidence type="ECO:0000256" key="5">
    <source>
        <dbReference type="ARBA" id="ARBA00022679"/>
    </source>
</evidence>
<feature type="binding site" evidence="8">
    <location>
        <position position="169"/>
    </location>
    <ligand>
        <name>3-phosphoshikimate</name>
        <dbReference type="ChEBI" id="CHEBI:145989"/>
    </ligand>
</feature>
<dbReference type="AlphaFoldDB" id="A0A5R1YP69"/>
<evidence type="ECO:0000313" key="12">
    <source>
        <dbReference type="EMBL" id="TGC72777.1"/>
    </source>
</evidence>
<feature type="binding site" evidence="8">
    <location>
        <position position="27"/>
    </location>
    <ligand>
        <name>3-phosphoshikimate</name>
        <dbReference type="ChEBI" id="CHEBI:145989"/>
    </ligand>
</feature>
<feature type="binding site" evidence="8">
    <location>
        <position position="344"/>
    </location>
    <ligand>
        <name>phosphoenolpyruvate</name>
        <dbReference type="ChEBI" id="CHEBI:58702"/>
    </ligand>
</feature>
<feature type="binding site" evidence="8">
    <location>
        <position position="171"/>
    </location>
    <ligand>
        <name>phosphoenolpyruvate</name>
        <dbReference type="ChEBI" id="CHEBI:58702"/>
    </ligand>
</feature>
<dbReference type="FunFam" id="3.65.10.10:FF:000004">
    <property type="entry name" value="3-phosphoshikimate 1-carboxyvinyltransferase"/>
    <property type="match status" value="1"/>
</dbReference>
<feature type="binding site" evidence="8">
    <location>
        <position position="22"/>
    </location>
    <ligand>
        <name>phosphoenolpyruvate</name>
        <dbReference type="ChEBI" id="CHEBI:58702"/>
    </ligand>
</feature>
<feature type="binding site" evidence="8">
    <location>
        <position position="22"/>
    </location>
    <ligand>
        <name>3-phosphoshikimate</name>
        <dbReference type="ChEBI" id="CHEBI:145989"/>
    </ligand>
</feature>
<dbReference type="PANTHER" id="PTHR21090:SF5">
    <property type="entry name" value="PENTAFUNCTIONAL AROM POLYPEPTIDE"/>
    <property type="match status" value="1"/>
</dbReference>
<protein>
    <recommendedName>
        <fullName evidence="8">3-phosphoshikimate 1-carboxyvinyltransferase</fullName>
        <ecNumber evidence="8">2.5.1.19</ecNumber>
    </recommendedName>
    <alternativeName>
        <fullName evidence="8">5-enolpyruvylshikimate-3-phosphate synthase</fullName>
        <shortName evidence="8">EPSP synthase</shortName>
        <shortName evidence="8">EPSPS</shortName>
    </alternativeName>
</protein>
<dbReference type="PANTHER" id="PTHR21090">
    <property type="entry name" value="AROM/DEHYDROQUINATE SYNTHASE"/>
    <property type="match status" value="1"/>
</dbReference>
<feature type="binding site" evidence="8">
    <location>
        <position position="23"/>
    </location>
    <ligand>
        <name>3-phosphoshikimate</name>
        <dbReference type="ChEBI" id="CHEBI:145989"/>
    </ligand>
</feature>
<dbReference type="InterPro" id="IPR023193">
    <property type="entry name" value="EPSP_synthase_CS"/>
</dbReference>
<keyword evidence="4 8" id="KW-0028">Amino-acid biosynthesis</keyword>
<dbReference type="EMBL" id="AAGELZ010000036">
    <property type="protein sequence ID" value="EBN0114390.1"/>
    <property type="molecule type" value="Genomic_DNA"/>
</dbReference>
<gene>
    <name evidence="8 12" type="primary">aroA</name>
    <name evidence="11" type="ORF">C9E95_09605</name>
    <name evidence="12" type="ORF">C9E96_02215</name>
    <name evidence="10" type="ORF">ZZ78_19415</name>
</gene>
<feature type="binding site" evidence="8">
    <location>
        <position position="170"/>
    </location>
    <ligand>
        <name>3-phosphoshikimate</name>
        <dbReference type="ChEBI" id="CHEBI:145989"/>
    </ligand>
</feature>
<evidence type="ECO:0000256" key="8">
    <source>
        <dbReference type="HAMAP-Rule" id="MF_00210"/>
    </source>
</evidence>
<feature type="active site" description="Proton acceptor" evidence="8">
    <location>
        <position position="313"/>
    </location>
</feature>
<dbReference type="PROSITE" id="PS00885">
    <property type="entry name" value="EPSP_SYNTHASE_2"/>
    <property type="match status" value="1"/>
</dbReference>
<dbReference type="GO" id="GO:0009423">
    <property type="term" value="P:chorismate biosynthetic process"/>
    <property type="evidence" value="ECO:0007669"/>
    <property type="project" value="UniProtKB-UniRule"/>
</dbReference>
<dbReference type="Proteomes" id="UP000297873">
    <property type="component" value="Unassembled WGS sequence"/>
</dbReference>
<proteinExistence type="inferred from homology"/>